<sequence>RSKTTSDLLLVNSLNELIKDDLRTFQWYLKNHKLIPKSEMENADVSDTVDKMEECFGPEEAVKITVDILRKMNKNPLAEELENKYNEGKILQSTNLIC</sequence>
<organism evidence="2 3">
    <name type="scientific">Cyprinus carpio</name>
    <name type="common">Common carp</name>
    <dbReference type="NCBI Taxonomy" id="7962"/>
    <lineage>
        <taxon>Eukaryota</taxon>
        <taxon>Metazoa</taxon>
        <taxon>Chordata</taxon>
        <taxon>Craniata</taxon>
        <taxon>Vertebrata</taxon>
        <taxon>Euteleostomi</taxon>
        <taxon>Actinopterygii</taxon>
        <taxon>Neopterygii</taxon>
        <taxon>Teleostei</taxon>
        <taxon>Ostariophysi</taxon>
        <taxon>Cypriniformes</taxon>
        <taxon>Cyprinidae</taxon>
        <taxon>Cyprininae</taxon>
        <taxon>Cyprinus</taxon>
    </lineage>
</organism>
<dbReference type="Proteomes" id="UP000694701">
    <property type="component" value="Unplaced"/>
</dbReference>
<dbReference type="Ensembl" id="ENSCCRT00020081230.1">
    <property type="protein sequence ID" value="ENSCCRP00020074016.1"/>
    <property type="gene ID" value="ENSCCRG00020034537.1"/>
</dbReference>
<dbReference type="InterPro" id="IPR011029">
    <property type="entry name" value="DEATH-like_dom_sf"/>
</dbReference>
<reference evidence="2" key="1">
    <citation type="submission" date="2025-08" db="UniProtKB">
        <authorList>
            <consortium name="Ensembl"/>
        </authorList>
    </citation>
    <scope>IDENTIFICATION</scope>
</reference>
<dbReference type="CDD" id="cd08321">
    <property type="entry name" value="Pyrin_ASC-like"/>
    <property type="match status" value="1"/>
</dbReference>
<proteinExistence type="predicted"/>
<dbReference type="SUPFAM" id="SSF47986">
    <property type="entry name" value="DEATH domain"/>
    <property type="match status" value="1"/>
</dbReference>
<dbReference type="SMART" id="SM01289">
    <property type="entry name" value="PYRIN"/>
    <property type="match status" value="1"/>
</dbReference>
<protein>
    <recommendedName>
        <fullName evidence="1">Pyrin domain-containing protein</fullName>
    </recommendedName>
</protein>
<dbReference type="AlphaFoldDB" id="A0A8C2I441"/>
<evidence type="ECO:0000313" key="3">
    <source>
        <dbReference type="Proteomes" id="UP000694701"/>
    </source>
</evidence>
<dbReference type="InterPro" id="IPR004020">
    <property type="entry name" value="DAPIN"/>
</dbReference>
<name>A0A8C2I441_CYPCA</name>
<dbReference type="Gene3D" id="1.10.533.10">
    <property type="entry name" value="Death Domain, Fas"/>
    <property type="match status" value="1"/>
</dbReference>
<accession>A0A8C2I441</accession>
<feature type="domain" description="Pyrin" evidence="1">
    <location>
        <begin position="1"/>
        <end position="87"/>
    </location>
</feature>
<dbReference type="PROSITE" id="PS50824">
    <property type="entry name" value="DAPIN"/>
    <property type="match status" value="1"/>
</dbReference>
<evidence type="ECO:0000259" key="1">
    <source>
        <dbReference type="PROSITE" id="PS50824"/>
    </source>
</evidence>
<dbReference type="Pfam" id="PF02758">
    <property type="entry name" value="PYRIN"/>
    <property type="match status" value="1"/>
</dbReference>
<evidence type="ECO:0000313" key="2">
    <source>
        <dbReference type="Ensembl" id="ENSCCRP00020074016.1"/>
    </source>
</evidence>